<dbReference type="InterPro" id="IPR000719">
    <property type="entry name" value="Prot_kinase_dom"/>
</dbReference>
<evidence type="ECO:0000256" key="5">
    <source>
        <dbReference type="ARBA" id="ARBA00022777"/>
    </source>
</evidence>
<protein>
    <recommendedName>
        <fullName evidence="1">non-specific serine/threonine protein kinase</fullName>
        <ecNumber evidence="1">2.7.11.1</ecNumber>
    </recommendedName>
</protein>
<sequence>MPLPNKRAQCSLHKTTVGGVVSNKKLKGPTQKRIPKELEDAVLGLSEPAPSTDRQMSEEAADPRSTAPGCVDTRLTSPAPVSHIPSSNLRQICSESKYEEENLASYNPFLFYPARPGDILHGRYLIVAKLGFGFSSTVWLCRDLACKLGEHGFRTVKIYTADAKLACKLASHQRLQHCHALAMQNSVQGHIGLDWIQPMLDSFFVPNPSGVKNLVLVYAVMGMSLQDQVTAVPGHRLCLRYVASIVDQLLAALNFLHEEAGMVHGDICLDNLRCGPDHSEILNVETCESIYPSPLKYSYIVNDNGTIGMALYELLIFSSYKISGHLSSCLGMLIWDMLEPTPLVPVFDAPPGEIYDAMHLAAMTALLGNWIGPVPLPETELLWQRITCFEDPADIITFAQFLEALLI</sequence>
<accession>S3D407</accession>
<evidence type="ECO:0000256" key="7">
    <source>
        <dbReference type="ARBA" id="ARBA00047899"/>
    </source>
</evidence>
<gene>
    <name evidence="11" type="ORF">F503_00893</name>
</gene>
<feature type="domain" description="Protein kinase" evidence="10">
    <location>
        <begin position="124"/>
        <end position="407"/>
    </location>
</feature>
<dbReference type="InterPro" id="IPR011009">
    <property type="entry name" value="Kinase-like_dom_sf"/>
</dbReference>
<dbReference type="Gene3D" id="1.10.510.10">
    <property type="entry name" value="Transferase(Phosphotransferase) domain 1"/>
    <property type="match status" value="1"/>
</dbReference>
<evidence type="ECO:0000256" key="2">
    <source>
        <dbReference type="ARBA" id="ARBA00022527"/>
    </source>
</evidence>
<dbReference type="STRING" id="1262450.S3D407"/>
<keyword evidence="2" id="KW-0723">Serine/threonine-protein kinase</keyword>
<keyword evidence="5 11" id="KW-0418">Kinase</keyword>
<dbReference type="GO" id="GO:0004674">
    <property type="term" value="F:protein serine/threonine kinase activity"/>
    <property type="evidence" value="ECO:0007669"/>
    <property type="project" value="UniProtKB-KW"/>
</dbReference>
<dbReference type="Gene3D" id="3.30.200.20">
    <property type="entry name" value="Phosphorylase Kinase, domain 1"/>
    <property type="match status" value="1"/>
</dbReference>
<dbReference type="Proteomes" id="UP000016923">
    <property type="component" value="Unassembled WGS sequence"/>
</dbReference>
<dbReference type="AlphaFoldDB" id="S3D407"/>
<dbReference type="HOGENOM" id="CLU_676341_0_0_1"/>
<evidence type="ECO:0000256" key="8">
    <source>
        <dbReference type="ARBA" id="ARBA00048679"/>
    </source>
</evidence>
<dbReference type="GO" id="GO:0005737">
    <property type="term" value="C:cytoplasm"/>
    <property type="evidence" value="ECO:0007669"/>
    <property type="project" value="TreeGrafter"/>
</dbReference>
<dbReference type="PROSITE" id="PS50011">
    <property type="entry name" value="PROTEIN_KINASE_DOM"/>
    <property type="match status" value="1"/>
</dbReference>
<dbReference type="eggNOG" id="KOG1290">
    <property type="taxonomic scope" value="Eukaryota"/>
</dbReference>
<comment type="catalytic activity">
    <reaction evidence="7">
        <text>L-threonyl-[protein] + ATP = O-phospho-L-threonyl-[protein] + ADP + H(+)</text>
        <dbReference type="Rhea" id="RHEA:46608"/>
        <dbReference type="Rhea" id="RHEA-COMP:11060"/>
        <dbReference type="Rhea" id="RHEA-COMP:11605"/>
        <dbReference type="ChEBI" id="CHEBI:15378"/>
        <dbReference type="ChEBI" id="CHEBI:30013"/>
        <dbReference type="ChEBI" id="CHEBI:30616"/>
        <dbReference type="ChEBI" id="CHEBI:61977"/>
        <dbReference type="ChEBI" id="CHEBI:456216"/>
        <dbReference type="EC" id="2.7.11.1"/>
    </reaction>
</comment>
<feature type="region of interest" description="Disordered" evidence="9">
    <location>
        <begin position="20"/>
        <end position="83"/>
    </location>
</feature>
<evidence type="ECO:0000256" key="6">
    <source>
        <dbReference type="ARBA" id="ARBA00022840"/>
    </source>
</evidence>
<dbReference type="SUPFAM" id="SSF56112">
    <property type="entry name" value="Protein kinase-like (PK-like)"/>
    <property type="match status" value="1"/>
</dbReference>
<keyword evidence="12" id="KW-1185">Reference proteome</keyword>
<evidence type="ECO:0000313" key="11">
    <source>
        <dbReference type="EMBL" id="EPE08110.1"/>
    </source>
</evidence>
<comment type="catalytic activity">
    <reaction evidence="8">
        <text>L-seryl-[protein] + ATP = O-phospho-L-seryl-[protein] + ADP + H(+)</text>
        <dbReference type="Rhea" id="RHEA:17989"/>
        <dbReference type="Rhea" id="RHEA-COMP:9863"/>
        <dbReference type="Rhea" id="RHEA-COMP:11604"/>
        <dbReference type="ChEBI" id="CHEBI:15378"/>
        <dbReference type="ChEBI" id="CHEBI:29999"/>
        <dbReference type="ChEBI" id="CHEBI:30616"/>
        <dbReference type="ChEBI" id="CHEBI:83421"/>
        <dbReference type="ChEBI" id="CHEBI:456216"/>
        <dbReference type="EC" id="2.7.11.1"/>
    </reaction>
</comment>
<dbReference type="GO" id="GO:0000245">
    <property type="term" value="P:spliceosomal complex assembly"/>
    <property type="evidence" value="ECO:0007669"/>
    <property type="project" value="TreeGrafter"/>
</dbReference>
<dbReference type="InterPro" id="IPR051334">
    <property type="entry name" value="SRPK"/>
</dbReference>
<dbReference type="SMART" id="SM00220">
    <property type="entry name" value="S_TKc"/>
    <property type="match status" value="1"/>
</dbReference>
<evidence type="ECO:0000256" key="4">
    <source>
        <dbReference type="ARBA" id="ARBA00022741"/>
    </source>
</evidence>
<keyword evidence="6" id="KW-0067">ATP-binding</keyword>
<dbReference type="EMBL" id="KE148149">
    <property type="protein sequence ID" value="EPE08110.1"/>
    <property type="molecule type" value="Genomic_DNA"/>
</dbReference>
<proteinExistence type="predicted"/>
<evidence type="ECO:0000256" key="9">
    <source>
        <dbReference type="SAM" id="MobiDB-lite"/>
    </source>
</evidence>
<dbReference type="GO" id="GO:0005634">
    <property type="term" value="C:nucleus"/>
    <property type="evidence" value="ECO:0007669"/>
    <property type="project" value="TreeGrafter"/>
</dbReference>
<name>S3D407_OPHP1</name>
<evidence type="ECO:0000256" key="1">
    <source>
        <dbReference type="ARBA" id="ARBA00012513"/>
    </source>
</evidence>
<dbReference type="GO" id="GO:0050684">
    <property type="term" value="P:regulation of mRNA processing"/>
    <property type="evidence" value="ECO:0007669"/>
    <property type="project" value="TreeGrafter"/>
</dbReference>
<dbReference type="VEuPathDB" id="FungiDB:F503_00893"/>
<reference evidence="11 12" key="1">
    <citation type="journal article" date="2013" name="BMC Genomics">
        <title>The genome and transcriptome of the pine saprophyte Ophiostoma piceae, and a comparison with the bark beetle-associated pine pathogen Grosmannia clavigera.</title>
        <authorList>
            <person name="Haridas S."/>
            <person name="Wang Y."/>
            <person name="Lim L."/>
            <person name="Massoumi Alamouti S."/>
            <person name="Jackman S."/>
            <person name="Docking R."/>
            <person name="Robertson G."/>
            <person name="Birol I."/>
            <person name="Bohlmann J."/>
            <person name="Breuil C."/>
        </authorList>
    </citation>
    <scope>NUCLEOTIDE SEQUENCE [LARGE SCALE GENOMIC DNA]</scope>
    <source>
        <strain evidence="11 12">UAMH 11346</strain>
    </source>
</reference>
<dbReference type="GO" id="GO:0005524">
    <property type="term" value="F:ATP binding"/>
    <property type="evidence" value="ECO:0007669"/>
    <property type="project" value="UniProtKB-KW"/>
</dbReference>
<dbReference type="PANTHER" id="PTHR47634">
    <property type="entry name" value="PROTEIN KINASE DOMAIN-CONTAINING PROTEIN-RELATED"/>
    <property type="match status" value="1"/>
</dbReference>
<dbReference type="EC" id="2.7.11.1" evidence="1"/>
<keyword evidence="3" id="KW-0808">Transferase</keyword>
<evidence type="ECO:0000313" key="12">
    <source>
        <dbReference type="Proteomes" id="UP000016923"/>
    </source>
</evidence>
<keyword evidence="4" id="KW-0547">Nucleotide-binding</keyword>
<dbReference type="OrthoDB" id="5979581at2759"/>
<organism evidence="11 12">
    <name type="scientific">Ophiostoma piceae (strain UAMH 11346)</name>
    <name type="common">Sap stain fungus</name>
    <dbReference type="NCBI Taxonomy" id="1262450"/>
    <lineage>
        <taxon>Eukaryota</taxon>
        <taxon>Fungi</taxon>
        <taxon>Dikarya</taxon>
        <taxon>Ascomycota</taxon>
        <taxon>Pezizomycotina</taxon>
        <taxon>Sordariomycetes</taxon>
        <taxon>Sordariomycetidae</taxon>
        <taxon>Ophiostomatales</taxon>
        <taxon>Ophiostomataceae</taxon>
        <taxon>Ophiostoma</taxon>
    </lineage>
</organism>
<evidence type="ECO:0000259" key="10">
    <source>
        <dbReference type="PROSITE" id="PS50011"/>
    </source>
</evidence>
<evidence type="ECO:0000256" key="3">
    <source>
        <dbReference type="ARBA" id="ARBA00022679"/>
    </source>
</evidence>
<dbReference type="PANTHER" id="PTHR47634:SF9">
    <property type="entry name" value="PROTEIN KINASE DOMAIN-CONTAINING PROTEIN-RELATED"/>
    <property type="match status" value="1"/>
</dbReference>